<dbReference type="InterPro" id="IPR006439">
    <property type="entry name" value="HAD-SF_hydro_IA"/>
</dbReference>
<keyword evidence="5" id="KW-1185">Reference proteome</keyword>
<dbReference type="EMBL" id="JBHSLN010000084">
    <property type="protein sequence ID" value="MFC5298913.1"/>
    <property type="molecule type" value="Genomic_DNA"/>
</dbReference>
<dbReference type="Gene3D" id="1.20.120.710">
    <property type="entry name" value="Haloacid dehalogenase hydrolase-like domain"/>
    <property type="match status" value="1"/>
</dbReference>
<dbReference type="GO" id="GO:0016787">
    <property type="term" value="F:hydrolase activity"/>
    <property type="evidence" value="ECO:0007669"/>
    <property type="project" value="UniProtKB-KW"/>
</dbReference>
<dbReference type="SFLD" id="SFLDG01129">
    <property type="entry name" value="C1.5:_HAD__Beta-PGM__Phosphata"/>
    <property type="match status" value="1"/>
</dbReference>
<dbReference type="EC" id="3.1.3.-" evidence="4"/>
<name>A0ABW0FIT2_9MICO</name>
<proteinExistence type="predicted"/>
<organism evidence="4 5">
    <name type="scientific">Brachybacterium tyrofermentans</name>
    <dbReference type="NCBI Taxonomy" id="47848"/>
    <lineage>
        <taxon>Bacteria</taxon>
        <taxon>Bacillati</taxon>
        <taxon>Actinomycetota</taxon>
        <taxon>Actinomycetes</taxon>
        <taxon>Micrococcales</taxon>
        <taxon>Dermabacteraceae</taxon>
        <taxon>Brachybacterium</taxon>
    </lineage>
</organism>
<dbReference type="Pfam" id="PF00702">
    <property type="entry name" value="Hydrolase"/>
    <property type="match status" value="1"/>
</dbReference>
<evidence type="ECO:0000256" key="3">
    <source>
        <dbReference type="ARBA" id="ARBA00022842"/>
    </source>
</evidence>
<dbReference type="InterPro" id="IPR036412">
    <property type="entry name" value="HAD-like_sf"/>
</dbReference>
<dbReference type="NCBIfam" id="TIGR01509">
    <property type="entry name" value="HAD-SF-IA-v3"/>
    <property type="match status" value="1"/>
</dbReference>
<dbReference type="InterPro" id="IPR051400">
    <property type="entry name" value="HAD-like_hydrolase"/>
</dbReference>
<comment type="caution">
    <text evidence="4">The sequence shown here is derived from an EMBL/GenBank/DDBJ whole genome shotgun (WGS) entry which is preliminary data.</text>
</comment>
<dbReference type="GeneID" id="303299360"/>
<dbReference type="PANTHER" id="PTHR46470:SF4">
    <property type="entry name" value="5-AMINO-6-(5-PHOSPHO-D-RIBITYLAMINO)URACIL PHOSPHATASE YIGB"/>
    <property type="match status" value="1"/>
</dbReference>
<protein>
    <submittedName>
        <fullName evidence="4">HAD family hydrolase</fullName>
        <ecNumber evidence="4">3.1.3.-</ecNumber>
    </submittedName>
</protein>
<dbReference type="NCBIfam" id="TIGR01549">
    <property type="entry name" value="HAD-SF-IA-v1"/>
    <property type="match status" value="1"/>
</dbReference>
<dbReference type="InterPro" id="IPR023214">
    <property type="entry name" value="HAD_sf"/>
</dbReference>
<gene>
    <name evidence="4" type="ORF">ACFPK8_15480</name>
</gene>
<evidence type="ECO:0000256" key="2">
    <source>
        <dbReference type="ARBA" id="ARBA00022801"/>
    </source>
</evidence>
<dbReference type="SFLD" id="SFLDS00003">
    <property type="entry name" value="Haloacid_Dehalogenase"/>
    <property type="match status" value="1"/>
</dbReference>
<keyword evidence="2 4" id="KW-0378">Hydrolase</keyword>
<dbReference type="Proteomes" id="UP001595937">
    <property type="component" value="Unassembled WGS sequence"/>
</dbReference>
<sequence>MSAPRIQAVIVDLDDTLFDHQESARRGLSRLVDELGGTLTPQIAAAWESMAEQLTNHLRAGDIGRAEYRRLRIRHLLTRIERPVEAEAVDDAQYDRLYARFLEAYEEEWVGFADAVPTLRALHDRRLPVAILTNGPEERQQRKVRALGLDPWVEGVWTSERLGARKPDPATYLAVCTALGADPGTVLHIGDDLENDLRGALAAGLPALHLDRRRRLLAGSARIAGLDEVLGRV</sequence>
<dbReference type="RefSeq" id="WP_193119133.1">
    <property type="nucleotide sequence ID" value="NZ_BAAAIR010000105.1"/>
</dbReference>
<comment type="cofactor">
    <cofactor evidence="1">
        <name>Mg(2+)</name>
        <dbReference type="ChEBI" id="CHEBI:18420"/>
    </cofactor>
</comment>
<evidence type="ECO:0000313" key="5">
    <source>
        <dbReference type="Proteomes" id="UP001595937"/>
    </source>
</evidence>
<reference evidence="5" key="1">
    <citation type="journal article" date="2019" name="Int. J. Syst. Evol. Microbiol.">
        <title>The Global Catalogue of Microorganisms (GCM) 10K type strain sequencing project: providing services to taxonomists for standard genome sequencing and annotation.</title>
        <authorList>
            <consortium name="The Broad Institute Genomics Platform"/>
            <consortium name="The Broad Institute Genome Sequencing Center for Infectious Disease"/>
            <person name="Wu L."/>
            <person name="Ma J."/>
        </authorList>
    </citation>
    <scope>NUCLEOTIDE SEQUENCE [LARGE SCALE GENOMIC DNA]</scope>
    <source>
        <strain evidence="5">CGMCC 1.16455</strain>
    </source>
</reference>
<dbReference type="PANTHER" id="PTHR46470">
    <property type="entry name" value="N-ACYLNEURAMINATE-9-PHOSPHATASE"/>
    <property type="match status" value="1"/>
</dbReference>
<keyword evidence="3" id="KW-0460">Magnesium</keyword>
<accession>A0ABW0FIT2</accession>
<dbReference type="Gene3D" id="3.40.50.1000">
    <property type="entry name" value="HAD superfamily/HAD-like"/>
    <property type="match status" value="1"/>
</dbReference>
<evidence type="ECO:0000313" key="4">
    <source>
        <dbReference type="EMBL" id="MFC5298913.1"/>
    </source>
</evidence>
<evidence type="ECO:0000256" key="1">
    <source>
        <dbReference type="ARBA" id="ARBA00001946"/>
    </source>
</evidence>
<dbReference type="PRINTS" id="PR00413">
    <property type="entry name" value="HADHALOGNASE"/>
</dbReference>
<dbReference type="SUPFAM" id="SSF56784">
    <property type="entry name" value="HAD-like"/>
    <property type="match status" value="1"/>
</dbReference>